<dbReference type="EMBL" id="BTSX01000005">
    <property type="protein sequence ID" value="GMS98566.1"/>
    <property type="molecule type" value="Genomic_DNA"/>
</dbReference>
<evidence type="ECO:0000313" key="3">
    <source>
        <dbReference type="EMBL" id="GMS98552.1"/>
    </source>
</evidence>
<dbReference type="AlphaFoldDB" id="A0AAV5TVT1"/>
<keyword evidence="5" id="KW-1185">Reference proteome</keyword>
<feature type="compositionally biased region" description="Polar residues" evidence="1">
    <location>
        <begin position="51"/>
        <end position="68"/>
    </location>
</feature>
<dbReference type="PROSITE" id="PS50181">
    <property type="entry name" value="FBOX"/>
    <property type="match status" value="1"/>
</dbReference>
<evidence type="ECO:0000313" key="4">
    <source>
        <dbReference type="EMBL" id="GMS98566.1"/>
    </source>
</evidence>
<comment type="caution">
    <text evidence="4">The sequence shown here is derived from an EMBL/GenBank/DDBJ whole genome shotgun (WGS) entry which is preliminary data.</text>
</comment>
<protein>
    <recommendedName>
        <fullName evidence="2">F-box domain-containing protein</fullName>
    </recommendedName>
</protein>
<dbReference type="Proteomes" id="UP001432027">
    <property type="component" value="Unassembled WGS sequence"/>
</dbReference>
<feature type="region of interest" description="Disordered" evidence="1">
    <location>
        <begin position="44"/>
        <end position="68"/>
    </location>
</feature>
<sequence>SSLPDDCLMQVFTLLDLKDLDEMSCVNHRMHQLSKIQTKTANNKRDAFNWKTPSNRTPVRSATSHVES</sequence>
<dbReference type="InterPro" id="IPR036047">
    <property type="entry name" value="F-box-like_dom_sf"/>
</dbReference>
<evidence type="ECO:0000313" key="5">
    <source>
        <dbReference type="Proteomes" id="UP001432027"/>
    </source>
</evidence>
<dbReference type="Pfam" id="PF00646">
    <property type="entry name" value="F-box"/>
    <property type="match status" value="1"/>
</dbReference>
<organism evidence="4 5">
    <name type="scientific">Pristionchus entomophagus</name>
    <dbReference type="NCBI Taxonomy" id="358040"/>
    <lineage>
        <taxon>Eukaryota</taxon>
        <taxon>Metazoa</taxon>
        <taxon>Ecdysozoa</taxon>
        <taxon>Nematoda</taxon>
        <taxon>Chromadorea</taxon>
        <taxon>Rhabditida</taxon>
        <taxon>Rhabditina</taxon>
        <taxon>Diplogasteromorpha</taxon>
        <taxon>Diplogasteroidea</taxon>
        <taxon>Neodiplogasteridae</taxon>
        <taxon>Pristionchus</taxon>
    </lineage>
</organism>
<feature type="non-terminal residue" evidence="4">
    <location>
        <position position="1"/>
    </location>
</feature>
<feature type="domain" description="F-box" evidence="2">
    <location>
        <begin position="1"/>
        <end position="33"/>
    </location>
</feature>
<evidence type="ECO:0000259" key="2">
    <source>
        <dbReference type="PROSITE" id="PS50181"/>
    </source>
</evidence>
<evidence type="ECO:0000256" key="1">
    <source>
        <dbReference type="SAM" id="MobiDB-lite"/>
    </source>
</evidence>
<dbReference type="InterPro" id="IPR001810">
    <property type="entry name" value="F-box_dom"/>
</dbReference>
<reference evidence="4" key="1">
    <citation type="submission" date="2023-10" db="EMBL/GenBank/DDBJ databases">
        <title>Genome assembly of Pristionchus species.</title>
        <authorList>
            <person name="Yoshida K."/>
            <person name="Sommer R.J."/>
        </authorList>
    </citation>
    <scope>NUCLEOTIDE SEQUENCE</scope>
    <source>
        <strain evidence="4">RS0144</strain>
    </source>
</reference>
<dbReference type="EMBL" id="BTSX01000005">
    <property type="protein sequence ID" value="GMS98552.1"/>
    <property type="molecule type" value="Genomic_DNA"/>
</dbReference>
<dbReference type="Gene3D" id="1.20.1280.50">
    <property type="match status" value="1"/>
</dbReference>
<name>A0AAV5TVT1_9BILA</name>
<gene>
    <name evidence="3" type="ORF">PENTCL1PPCAC_20727</name>
    <name evidence="4" type="ORF">PENTCL1PPCAC_20741</name>
</gene>
<dbReference type="SUPFAM" id="SSF81383">
    <property type="entry name" value="F-box domain"/>
    <property type="match status" value="1"/>
</dbReference>
<accession>A0AAV5TVT1</accession>
<proteinExistence type="predicted"/>
<dbReference type="CDD" id="cd09917">
    <property type="entry name" value="F-box_SF"/>
    <property type="match status" value="1"/>
</dbReference>